<evidence type="ECO:0000256" key="1">
    <source>
        <dbReference type="ARBA" id="ARBA00022614"/>
    </source>
</evidence>
<dbReference type="FunFam" id="3.80.10.10:FF:000627">
    <property type="entry name" value="Probable leucine-rich repeat receptor-like protein kinase At2g33170"/>
    <property type="match status" value="1"/>
</dbReference>
<sequence>MGGRWSAWGIKLSSFALVILVSEIHGSLSLNSEGLSLLKFRANVEFDPFGALANWNSNDCNPCMWSGIECLDGKVVMLNLNGQELEGVLAPELGNLTHLRILDLSKSHLSGTIPPQFGQLTKLEVLDLRDNNLSGTVPAELGGLHSLKRLLLCNNRFEGSIPVEIEKLSLLTDLEFDDTLPTAAAAGVGCSNRKVGHCIWQSVLKQPKKSDSFRMTSKWSITHYLNRLLNFKVGSESPHNHANDGCTNVTETHEPGVIQNINKQVNDVRRVLAEQSNNLVAIPPKDTAPAPSGTAISLPSRSSGSFPAVPNANKLSPTQAPSPPISSPPPPQENMPLDSPGAVSQQNEEHSSAGGSSGNSLKLIIGISSAVFLLIILAVIIVLSRSRAARTIGPWKSGLSGQLQKAFVTGVPKLNRDELETACEDFSNIIMAQEGVATLYKGTLSSGVEIAVASTVVASAKQWSKQAELAFRKKIDSLSRVNHKNYINLIGYCEEEEPFTRMMVFEFAPNGTLFEHLHDEDLEHLDWNARMRIIMGTAYCLQHMHDLNPPVVHANLASKEIFLTDDYAAKIGDVTFWSELIAKTKKTTENDAEHSELPPLAVETNIHSFGILLLEIISGKLPYSEEEGDIVNWACTYLNDKTTISQLIDPSLKSPKENELEVVCEVIQSCIQQDVGQRPSMKEIIQKLRQAIDISPEAATPRLSPLWWAELEILSQEAA</sequence>
<feature type="compositionally biased region" description="Pro residues" evidence="9">
    <location>
        <begin position="320"/>
        <end position="333"/>
    </location>
</feature>
<organism evidence="13 14">
    <name type="scientific">Sesamum indicum</name>
    <name type="common">Oriental sesame</name>
    <name type="synonym">Sesamum orientale</name>
    <dbReference type="NCBI Taxonomy" id="4182"/>
    <lineage>
        <taxon>Eukaryota</taxon>
        <taxon>Viridiplantae</taxon>
        <taxon>Streptophyta</taxon>
        <taxon>Embryophyta</taxon>
        <taxon>Tracheophyta</taxon>
        <taxon>Spermatophyta</taxon>
        <taxon>Magnoliopsida</taxon>
        <taxon>eudicotyledons</taxon>
        <taxon>Gunneridae</taxon>
        <taxon>Pentapetalae</taxon>
        <taxon>asterids</taxon>
        <taxon>lamiids</taxon>
        <taxon>Lamiales</taxon>
        <taxon>Pedaliaceae</taxon>
        <taxon>Sesamum</taxon>
    </lineage>
</organism>
<dbReference type="RefSeq" id="XP_011101396.1">
    <property type="nucleotide sequence ID" value="XM_011103094.2"/>
</dbReference>
<feature type="signal peptide" evidence="11">
    <location>
        <begin position="1"/>
        <end position="29"/>
    </location>
</feature>
<evidence type="ECO:0000259" key="12">
    <source>
        <dbReference type="PROSITE" id="PS50011"/>
    </source>
</evidence>
<dbReference type="GO" id="GO:0005524">
    <property type="term" value="F:ATP binding"/>
    <property type="evidence" value="ECO:0007669"/>
    <property type="project" value="InterPro"/>
</dbReference>
<dbReference type="OrthoDB" id="291737at2759"/>
<keyword evidence="2 10" id="KW-0812">Transmembrane</keyword>
<keyword evidence="13" id="KW-1185">Reference proteome</keyword>
<dbReference type="GO" id="GO:0004674">
    <property type="term" value="F:protein serine/threonine kinase activity"/>
    <property type="evidence" value="ECO:0007669"/>
    <property type="project" value="UniProtKB-EC"/>
</dbReference>
<evidence type="ECO:0000256" key="3">
    <source>
        <dbReference type="ARBA" id="ARBA00022729"/>
    </source>
</evidence>
<evidence type="ECO:0000256" key="10">
    <source>
        <dbReference type="SAM" id="Phobius"/>
    </source>
</evidence>
<dbReference type="InParanoid" id="A0A6I9ULG5"/>
<evidence type="ECO:0000256" key="11">
    <source>
        <dbReference type="SAM" id="SignalP"/>
    </source>
</evidence>
<accession>A0A6I9ULG5</accession>
<dbReference type="SUPFAM" id="SSF52058">
    <property type="entry name" value="L domain-like"/>
    <property type="match status" value="1"/>
</dbReference>
<feature type="domain" description="Protein kinase" evidence="12">
    <location>
        <begin position="415"/>
        <end position="692"/>
    </location>
</feature>
<keyword evidence="3 11" id="KW-0732">Signal</keyword>
<dbReference type="SUPFAM" id="SSF56112">
    <property type="entry name" value="Protein kinase-like (PK-like)"/>
    <property type="match status" value="1"/>
</dbReference>
<reference evidence="14" key="1">
    <citation type="submission" date="2025-08" db="UniProtKB">
        <authorList>
            <consortium name="RefSeq"/>
        </authorList>
    </citation>
    <scope>IDENTIFICATION</scope>
</reference>
<dbReference type="PANTHER" id="PTHR46084">
    <property type="entry name" value="PROTEIN MALE DISCOVERER 2"/>
    <property type="match status" value="1"/>
</dbReference>
<evidence type="ECO:0000256" key="8">
    <source>
        <dbReference type="ARBA" id="ARBA00046288"/>
    </source>
</evidence>
<keyword evidence="5 10" id="KW-1133">Transmembrane helix</keyword>
<feature type="transmembrane region" description="Helical" evidence="10">
    <location>
        <begin position="363"/>
        <end position="383"/>
    </location>
</feature>
<dbReference type="FunFam" id="3.30.200.20:FF:000489">
    <property type="entry name" value="Inactive receptor-like serine/threonine-protein kinase"/>
    <property type="match status" value="1"/>
</dbReference>
<dbReference type="InterPro" id="IPR013210">
    <property type="entry name" value="LRR_N_plant-typ"/>
</dbReference>
<dbReference type="GeneID" id="105179469"/>
<proteinExistence type="predicted"/>
<dbReference type="Pfam" id="PF23598">
    <property type="entry name" value="LRR_14"/>
    <property type="match status" value="1"/>
</dbReference>
<keyword evidence="4" id="KW-0677">Repeat</keyword>
<protein>
    <submittedName>
        <fullName evidence="14">Protein MALE DISCOVERER 2 isoform X1</fullName>
    </submittedName>
</protein>
<evidence type="ECO:0000256" key="5">
    <source>
        <dbReference type="ARBA" id="ARBA00022989"/>
    </source>
</evidence>
<keyword evidence="7" id="KW-0675">Receptor</keyword>
<keyword evidence="1" id="KW-0433">Leucine-rich repeat</keyword>
<dbReference type="Gene3D" id="3.30.200.20">
    <property type="entry name" value="Phosphorylase Kinase, domain 1"/>
    <property type="match status" value="1"/>
</dbReference>
<dbReference type="Gene3D" id="3.80.10.10">
    <property type="entry name" value="Ribonuclease Inhibitor"/>
    <property type="match status" value="1"/>
</dbReference>
<evidence type="ECO:0000256" key="6">
    <source>
        <dbReference type="ARBA" id="ARBA00023136"/>
    </source>
</evidence>
<dbReference type="FunFam" id="1.10.510.10:FF:000950">
    <property type="entry name" value="Inactive receptor-like serine/threonine-protein kinase At2g40270"/>
    <property type="match status" value="1"/>
</dbReference>
<evidence type="ECO:0000256" key="4">
    <source>
        <dbReference type="ARBA" id="ARBA00022737"/>
    </source>
</evidence>
<dbReference type="InterPro" id="IPR011009">
    <property type="entry name" value="Kinase-like_dom_sf"/>
</dbReference>
<name>A0A6I9ULG5_SESIN</name>
<dbReference type="Pfam" id="PF08263">
    <property type="entry name" value="LRRNT_2"/>
    <property type="match status" value="1"/>
</dbReference>
<dbReference type="KEGG" id="sind:105179469"/>
<dbReference type="GO" id="GO:0012505">
    <property type="term" value="C:endomembrane system"/>
    <property type="evidence" value="ECO:0007669"/>
    <property type="project" value="UniProtKB-SubCell"/>
</dbReference>
<dbReference type="InterPro" id="IPR032675">
    <property type="entry name" value="LRR_dom_sf"/>
</dbReference>
<dbReference type="InterPro" id="IPR001245">
    <property type="entry name" value="Ser-Thr/Tyr_kinase_cat_dom"/>
</dbReference>
<feature type="region of interest" description="Disordered" evidence="9">
    <location>
        <begin position="280"/>
        <end position="357"/>
    </location>
</feature>
<dbReference type="InterPro" id="IPR055414">
    <property type="entry name" value="LRR_R13L4/SHOC2-like"/>
</dbReference>
<dbReference type="PANTHER" id="PTHR46084:SF1">
    <property type="entry name" value="PROTEIN MALE DISCOVERER 2"/>
    <property type="match status" value="1"/>
</dbReference>
<feature type="chain" id="PRO_5026744231" evidence="11">
    <location>
        <begin position="30"/>
        <end position="719"/>
    </location>
</feature>
<feature type="compositionally biased region" description="Polar residues" evidence="9">
    <location>
        <begin position="294"/>
        <end position="305"/>
    </location>
</feature>
<evidence type="ECO:0000256" key="7">
    <source>
        <dbReference type="ARBA" id="ARBA00023170"/>
    </source>
</evidence>
<dbReference type="FunCoup" id="A0A6I9ULG5">
    <property type="interactions" value="437"/>
</dbReference>
<dbReference type="PROSITE" id="PS50011">
    <property type="entry name" value="PROTEIN_KINASE_DOM"/>
    <property type="match status" value="1"/>
</dbReference>
<dbReference type="Pfam" id="PF07714">
    <property type="entry name" value="PK_Tyr_Ser-Thr"/>
    <property type="match status" value="1"/>
</dbReference>
<dbReference type="InterPro" id="IPR000719">
    <property type="entry name" value="Prot_kinase_dom"/>
</dbReference>
<dbReference type="AlphaFoldDB" id="A0A6I9ULG5"/>
<dbReference type="Gene3D" id="1.10.510.10">
    <property type="entry name" value="Transferase(Phosphotransferase) domain 1"/>
    <property type="match status" value="1"/>
</dbReference>
<comment type="subcellular location">
    <subcellularLocation>
        <location evidence="8">Endomembrane system</location>
        <topology evidence="8">Single-pass type I membrane protein</topology>
    </subcellularLocation>
</comment>
<gene>
    <name evidence="14" type="primary">LOC105179469</name>
</gene>
<evidence type="ECO:0000256" key="9">
    <source>
        <dbReference type="SAM" id="MobiDB-lite"/>
    </source>
</evidence>
<evidence type="ECO:0000313" key="13">
    <source>
        <dbReference type="Proteomes" id="UP000504604"/>
    </source>
</evidence>
<dbReference type="Proteomes" id="UP000504604">
    <property type="component" value="Unplaced"/>
</dbReference>
<keyword evidence="6 10" id="KW-0472">Membrane</keyword>
<evidence type="ECO:0000256" key="2">
    <source>
        <dbReference type="ARBA" id="ARBA00022692"/>
    </source>
</evidence>
<evidence type="ECO:0000313" key="14">
    <source>
        <dbReference type="RefSeq" id="XP_011101396.1"/>
    </source>
</evidence>